<comment type="caution">
    <text evidence="1">The sequence shown here is derived from an EMBL/GenBank/DDBJ whole genome shotgun (WGS) entry which is preliminary data.</text>
</comment>
<organism evidence="1 2">
    <name type="scientific">Paramagnetospirillum marisnigri</name>
    <dbReference type="NCBI Taxonomy" id="1285242"/>
    <lineage>
        <taxon>Bacteria</taxon>
        <taxon>Pseudomonadati</taxon>
        <taxon>Pseudomonadota</taxon>
        <taxon>Alphaproteobacteria</taxon>
        <taxon>Rhodospirillales</taxon>
        <taxon>Magnetospirillaceae</taxon>
        <taxon>Paramagnetospirillum</taxon>
    </lineage>
</organism>
<evidence type="ECO:0000313" key="1">
    <source>
        <dbReference type="EMBL" id="OAN49816.1"/>
    </source>
</evidence>
<reference evidence="1 2" key="1">
    <citation type="submission" date="2016-04" db="EMBL/GenBank/DDBJ databases">
        <title>Draft genome sequence of freshwater magnetotactic bacteria Magnetospirillum marisnigri SP-1 and Magnetospirillum moscoviense BB-1.</title>
        <authorList>
            <person name="Koziaeva V."/>
            <person name="Dziuba M.V."/>
            <person name="Ivanov T.M."/>
            <person name="Kuznetsov B."/>
            <person name="Grouzdev D.S."/>
        </authorList>
    </citation>
    <scope>NUCLEOTIDE SEQUENCE [LARGE SCALE GENOMIC DNA]</scope>
    <source>
        <strain evidence="1 2">SP-1</strain>
    </source>
</reference>
<accession>A0A178MMC6</accession>
<sequence>MSTALTLTQSADIDERIRRRINGTLEGPVMTILAERIPDLARLPQGGALEAVLNDHVLLHRCFQSFRAERPRFRSMLVDRRDRPVENDNTPLACGRSVNQVIAMIVRSAAKRHFRRRQERLAFWGGTTARLAERPEPGVGGLLGWLMGRSDEIRSRPPATAKSPADQLYDAIRRYLLHDWQVPIIPQYARMTPPEVRELGSRILDFRDADQLAAWLDGGTEGRVPALLPETQPEPPASLATPVAEEPVTMPLPPVIGAAALPSAPLFGPSRARLSEVLGPDGRSLRMETMATILVRPEIKAALGLPSREELVLASRAVSRTGAATVRRLVVDFGLSAEQMAAVLASAALMLPLEVYERLFGRKGEAALILALVARTRAAGLGPDSPPDALADFTRTLFGRFRK</sequence>
<dbReference type="AlphaFoldDB" id="A0A178MMC6"/>
<dbReference type="OrthoDB" id="7330802at2"/>
<dbReference type="Proteomes" id="UP000078428">
    <property type="component" value="Unassembled WGS sequence"/>
</dbReference>
<gene>
    <name evidence="1" type="ORF">A6A04_18820</name>
</gene>
<name>A0A178MMC6_9PROT</name>
<keyword evidence="2" id="KW-1185">Reference proteome</keyword>
<proteinExistence type="predicted"/>
<evidence type="ECO:0000313" key="2">
    <source>
        <dbReference type="Proteomes" id="UP000078428"/>
    </source>
</evidence>
<protein>
    <submittedName>
        <fullName evidence="1">Uncharacterized protein</fullName>
    </submittedName>
</protein>
<dbReference type="EMBL" id="LWQT01000058">
    <property type="protein sequence ID" value="OAN49816.1"/>
    <property type="molecule type" value="Genomic_DNA"/>
</dbReference>
<dbReference type="RefSeq" id="WP_068493078.1">
    <property type="nucleotide sequence ID" value="NZ_LWQT01000058.1"/>
</dbReference>